<sequence>MAKHNEDEKEDSSKDGSYTHRKKRNSEKVNTIAKKEVAIVDNIGVMKAGNKSNEILEKSRYGDHVTGEVTAAEEDLININLISQEDKKAALLFVLVLNSTYDGPES</sequence>
<feature type="compositionally biased region" description="Basic and acidic residues" evidence="1">
    <location>
        <begin position="1"/>
        <end position="18"/>
    </location>
</feature>
<evidence type="ECO:0000256" key="1">
    <source>
        <dbReference type="SAM" id="MobiDB-lite"/>
    </source>
</evidence>
<name>A0A1X7U607_AMPQE</name>
<evidence type="ECO:0000313" key="2">
    <source>
        <dbReference type="EnsemblMetazoa" id="Aqu2.1.22959_001"/>
    </source>
</evidence>
<dbReference type="AlphaFoldDB" id="A0A1X7U607"/>
<dbReference type="EnsemblMetazoa" id="Aqu2.1.22959_001">
    <property type="protein sequence ID" value="Aqu2.1.22959_001"/>
    <property type="gene ID" value="Aqu2.1.22959"/>
</dbReference>
<dbReference type="InParanoid" id="A0A1X7U607"/>
<reference evidence="2" key="1">
    <citation type="submission" date="2017-05" db="UniProtKB">
        <authorList>
            <consortium name="EnsemblMetazoa"/>
        </authorList>
    </citation>
    <scope>IDENTIFICATION</scope>
</reference>
<proteinExistence type="predicted"/>
<protein>
    <submittedName>
        <fullName evidence="2">Uncharacterized protein</fullName>
    </submittedName>
</protein>
<accession>A0A1X7U607</accession>
<feature type="region of interest" description="Disordered" evidence="1">
    <location>
        <begin position="1"/>
        <end position="30"/>
    </location>
</feature>
<organism evidence="2">
    <name type="scientific">Amphimedon queenslandica</name>
    <name type="common">Sponge</name>
    <dbReference type="NCBI Taxonomy" id="400682"/>
    <lineage>
        <taxon>Eukaryota</taxon>
        <taxon>Metazoa</taxon>
        <taxon>Porifera</taxon>
        <taxon>Demospongiae</taxon>
        <taxon>Heteroscleromorpha</taxon>
        <taxon>Haplosclerida</taxon>
        <taxon>Niphatidae</taxon>
        <taxon>Amphimedon</taxon>
    </lineage>
</organism>